<comment type="cofactor">
    <cofactor evidence="10">
        <name>Zn(2+)</name>
        <dbReference type="ChEBI" id="CHEBI:29105"/>
    </cofactor>
</comment>
<feature type="binding site" evidence="10">
    <location>
        <position position="99"/>
    </location>
    <ligand>
        <name>Zn(2+)</name>
        <dbReference type="ChEBI" id="CHEBI:29105"/>
    </ligand>
</feature>
<dbReference type="GO" id="GO:0005737">
    <property type="term" value="C:cytoplasm"/>
    <property type="evidence" value="ECO:0007669"/>
    <property type="project" value="UniProtKB-SubCell"/>
</dbReference>
<evidence type="ECO:0000256" key="10">
    <source>
        <dbReference type="PIRSR" id="PIRSR004682-4"/>
    </source>
</evidence>
<dbReference type="NCBIfam" id="NF006506">
    <property type="entry name" value="PRK08942.1"/>
    <property type="match status" value="1"/>
</dbReference>
<sequence length="179" mass="20179">MNKAVFLDKDGTINDSLGYLGHYKELNLLPHSAEAIKLLNEAGYKTIVISNQSGIARGYFSEDMVQAIDKTLQKYLLNQGAFIDAFYYCPHHPEKNCDCRKPNIELINKAVKRFDIDIKSSFFIGDNTTDMMAGKKAGLKTIFVLTGHGKKKLDEVKASHNPDYIADHLLEAVKWILKK</sequence>
<feature type="binding site" evidence="10">
    <location>
        <position position="91"/>
    </location>
    <ligand>
        <name>Zn(2+)</name>
        <dbReference type="ChEBI" id="CHEBI:29105"/>
    </ligand>
</feature>
<comment type="subcellular location">
    <subcellularLocation>
        <location evidence="1 7">Cytoplasm</location>
    </subcellularLocation>
</comment>
<feature type="active site" description="Proton donor" evidence="8">
    <location>
        <position position="10"/>
    </location>
</feature>
<evidence type="ECO:0000256" key="3">
    <source>
        <dbReference type="ARBA" id="ARBA00022723"/>
    </source>
</evidence>
<proteinExistence type="inferred from homology"/>
<dbReference type="InterPro" id="IPR004446">
    <property type="entry name" value="Heptose_bisP_phosphatase"/>
</dbReference>
<evidence type="ECO:0000256" key="4">
    <source>
        <dbReference type="ARBA" id="ARBA00022801"/>
    </source>
</evidence>
<feature type="binding site" evidence="10">
    <location>
        <position position="8"/>
    </location>
    <ligand>
        <name>Mg(2+)</name>
        <dbReference type="ChEBI" id="CHEBI:18420"/>
    </ligand>
</feature>
<comment type="similarity">
    <text evidence="7">Belongs to the gmhB family.</text>
</comment>
<feature type="binding site" evidence="10">
    <location>
        <position position="89"/>
    </location>
    <ligand>
        <name>Zn(2+)</name>
        <dbReference type="ChEBI" id="CHEBI:29105"/>
    </ligand>
</feature>
<dbReference type="InterPro" id="IPR036412">
    <property type="entry name" value="HAD-like_sf"/>
</dbReference>
<evidence type="ECO:0000256" key="2">
    <source>
        <dbReference type="ARBA" id="ARBA00022490"/>
    </source>
</evidence>
<feature type="site" description="Stabilizes the phosphoryl group" evidence="9">
    <location>
        <position position="101"/>
    </location>
</feature>
<keyword evidence="10" id="KW-0862">Zinc</keyword>
<evidence type="ECO:0000256" key="6">
    <source>
        <dbReference type="ARBA" id="ARBA00031828"/>
    </source>
</evidence>
<dbReference type="InterPro" id="IPR006549">
    <property type="entry name" value="HAD-SF_hydro_IIIA"/>
</dbReference>
<evidence type="ECO:0000313" key="12">
    <source>
        <dbReference type="Proteomes" id="UP000488506"/>
    </source>
</evidence>
<dbReference type="PIRSF" id="PIRSF004682">
    <property type="entry name" value="GmhB"/>
    <property type="match status" value="1"/>
</dbReference>
<organism evidence="11 12">
    <name type="scientific">Candidatus Saganbacteria bacterium</name>
    <dbReference type="NCBI Taxonomy" id="2575572"/>
    <lineage>
        <taxon>Bacteria</taxon>
        <taxon>Bacillati</taxon>
        <taxon>Saganbacteria</taxon>
    </lineage>
</organism>
<keyword evidence="10" id="KW-0460">Magnesium</keyword>
<protein>
    <recommendedName>
        <fullName evidence="6 7">D,D-heptose 1,7-bisphosphate phosphatase</fullName>
        <ecNumber evidence="7">3.1.3.-</ecNumber>
    </recommendedName>
</protein>
<dbReference type="PANTHER" id="PTHR42891">
    <property type="entry name" value="D-GLYCERO-BETA-D-MANNO-HEPTOSE-1,7-BISPHOSPHATE 7-PHOSPHATASE"/>
    <property type="match status" value="1"/>
</dbReference>
<dbReference type="CDD" id="cd07503">
    <property type="entry name" value="HAD_HisB-N"/>
    <property type="match status" value="1"/>
</dbReference>
<dbReference type="Gene3D" id="3.40.50.1000">
    <property type="entry name" value="HAD superfamily/HAD-like"/>
    <property type="match status" value="1"/>
</dbReference>
<evidence type="ECO:0000256" key="9">
    <source>
        <dbReference type="PIRSR" id="PIRSR004682-3"/>
    </source>
</evidence>
<dbReference type="GO" id="GO:0046872">
    <property type="term" value="F:metal ion binding"/>
    <property type="evidence" value="ECO:0007669"/>
    <property type="project" value="UniProtKB-KW"/>
</dbReference>
<dbReference type="SUPFAM" id="SSF56784">
    <property type="entry name" value="HAD-like"/>
    <property type="match status" value="1"/>
</dbReference>
<dbReference type="Proteomes" id="UP000488506">
    <property type="component" value="Unassembled WGS sequence"/>
</dbReference>
<dbReference type="InterPro" id="IPR006543">
    <property type="entry name" value="Histidinol-phos"/>
</dbReference>
<reference evidence="11 12" key="1">
    <citation type="submission" date="2019-12" db="EMBL/GenBank/DDBJ databases">
        <authorList>
            <person name="Wolfe R."/>
            <person name="Danczak R."/>
            <person name="Wilkins M."/>
        </authorList>
    </citation>
    <scope>NUCLEOTIDE SEQUENCE [LARGE SCALE GENOMIC DNA]</scope>
    <source>
        <strain evidence="11">X2_MaxBin.013</strain>
    </source>
</reference>
<evidence type="ECO:0000256" key="8">
    <source>
        <dbReference type="PIRSR" id="PIRSR004682-1"/>
    </source>
</evidence>
<dbReference type="Pfam" id="PF13242">
    <property type="entry name" value="Hydrolase_like"/>
    <property type="match status" value="1"/>
</dbReference>
<keyword evidence="2 7" id="KW-0963">Cytoplasm</keyword>
<dbReference type="InterPro" id="IPR023214">
    <property type="entry name" value="HAD_sf"/>
</dbReference>
<accession>A0A833NWD2</accession>
<feature type="binding site" evidence="10">
    <location>
        <position position="10"/>
    </location>
    <ligand>
        <name>Mg(2+)</name>
        <dbReference type="ChEBI" id="CHEBI:18420"/>
    </ligand>
</feature>
<dbReference type="GO" id="GO:0016791">
    <property type="term" value="F:phosphatase activity"/>
    <property type="evidence" value="ECO:0007669"/>
    <property type="project" value="InterPro"/>
</dbReference>
<feature type="site" description="Contributes to substrate recognition" evidence="9">
    <location>
        <position position="100"/>
    </location>
</feature>
<feature type="binding site" evidence="10">
    <location>
        <position position="126"/>
    </location>
    <ligand>
        <name>Mg(2+)</name>
        <dbReference type="ChEBI" id="CHEBI:18420"/>
    </ligand>
</feature>
<dbReference type="NCBIfam" id="TIGR01662">
    <property type="entry name" value="HAD-SF-IIIA"/>
    <property type="match status" value="1"/>
</dbReference>
<gene>
    <name evidence="11" type="ORF">FD145_1532</name>
</gene>
<keyword evidence="3 10" id="KW-0479">Metal-binding</keyword>
<keyword evidence="5 7" id="KW-0119">Carbohydrate metabolism</keyword>
<dbReference type="PANTHER" id="PTHR42891:SF1">
    <property type="entry name" value="D-GLYCERO-BETA-D-MANNO-HEPTOSE-1,7-BISPHOSPHATE 7-PHOSPHATASE"/>
    <property type="match status" value="1"/>
</dbReference>
<evidence type="ECO:0000256" key="5">
    <source>
        <dbReference type="ARBA" id="ARBA00023277"/>
    </source>
</evidence>
<name>A0A833NWD2_UNCSA</name>
<comment type="cofactor">
    <cofactor evidence="10">
        <name>Mg(2+)</name>
        <dbReference type="ChEBI" id="CHEBI:18420"/>
    </cofactor>
</comment>
<evidence type="ECO:0000313" key="11">
    <source>
        <dbReference type="EMBL" id="KAF0132875.1"/>
    </source>
</evidence>
<evidence type="ECO:0000256" key="1">
    <source>
        <dbReference type="ARBA" id="ARBA00004496"/>
    </source>
</evidence>
<dbReference type="AlphaFoldDB" id="A0A833NWD2"/>
<dbReference type="NCBIfam" id="TIGR01656">
    <property type="entry name" value="Histidinol-ppas"/>
    <property type="match status" value="1"/>
</dbReference>
<comment type="caution">
    <text evidence="11">The sequence shown here is derived from an EMBL/GenBank/DDBJ whole genome shotgun (WGS) entry which is preliminary data.</text>
</comment>
<dbReference type="EC" id="3.1.3.-" evidence="7"/>
<dbReference type="GO" id="GO:0005975">
    <property type="term" value="P:carbohydrate metabolic process"/>
    <property type="evidence" value="ECO:0007669"/>
    <property type="project" value="InterPro"/>
</dbReference>
<evidence type="ECO:0000256" key="7">
    <source>
        <dbReference type="PIRNR" id="PIRNR004682"/>
    </source>
</evidence>
<keyword evidence="4 7" id="KW-0378">Hydrolase</keyword>
<feature type="site" description="Stabilizes the phosphoryl group" evidence="9">
    <location>
        <position position="50"/>
    </location>
</feature>
<feature type="active site" description="Nucleophile" evidence="8">
    <location>
        <position position="8"/>
    </location>
</feature>
<feature type="binding site" evidence="10">
    <location>
        <position position="97"/>
    </location>
    <ligand>
        <name>Zn(2+)</name>
        <dbReference type="ChEBI" id="CHEBI:29105"/>
    </ligand>
</feature>
<dbReference type="EMBL" id="WPAF01000040">
    <property type="protein sequence ID" value="KAF0132875.1"/>
    <property type="molecule type" value="Genomic_DNA"/>
</dbReference>